<feature type="compositionally biased region" description="Acidic residues" evidence="1">
    <location>
        <begin position="402"/>
        <end position="412"/>
    </location>
</feature>
<dbReference type="EMBL" id="CM001376">
    <property type="protein sequence ID" value="EHM12527.1"/>
    <property type="molecule type" value="Genomic_DNA"/>
</dbReference>
<keyword evidence="3" id="KW-1185">Reference proteome</keyword>
<feature type="compositionally biased region" description="Basic and acidic residues" evidence="1">
    <location>
        <begin position="459"/>
        <end position="471"/>
    </location>
</feature>
<dbReference type="AlphaFoldDB" id="H0ULY5"/>
<proteinExistence type="predicted"/>
<dbReference type="eggNOG" id="ENOG5033MDQ">
    <property type="taxonomic scope" value="Bacteria"/>
</dbReference>
<feature type="compositionally biased region" description="Basic and acidic residues" evidence="1">
    <location>
        <begin position="391"/>
        <end position="401"/>
    </location>
</feature>
<name>H0ULY5_9BACT</name>
<organism evidence="2 3">
    <name type="scientific">Jonquetella anthropi DSM 22815</name>
    <dbReference type="NCBI Taxonomy" id="885272"/>
    <lineage>
        <taxon>Bacteria</taxon>
        <taxon>Thermotogati</taxon>
        <taxon>Synergistota</taxon>
        <taxon>Synergistia</taxon>
        <taxon>Synergistales</taxon>
        <taxon>Dethiosulfovibrionaceae</taxon>
        <taxon>Jonquetella</taxon>
    </lineage>
</organism>
<feature type="compositionally biased region" description="Basic and acidic residues" evidence="1">
    <location>
        <begin position="492"/>
        <end position="510"/>
    </location>
</feature>
<feature type="region of interest" description="Disordered" evidence="1">
    <location>
        <begin position="368"/>
        <end position="471"/>
    </location>
</feature>
<dbReference type="HOGENOM" id="CLU_496755_0_0_0"/>
<evidence type="ECO:0000313" key="3">
    <source>
        <dbReference type="Proteomes" id="UP000003806"/>
    </source>
</evidence>
<evidence type="ECO:0000313" key="2">
    <source>
        <dbReference type="EMBL" id="EHM12527.1"/>
    </source>
</evidence>
<accession>H0ULY5</accession>
<feature type="compositionally biased region" description="Polar residues" evidence="1">
    <location>
        <begin position="428"/>
        <end position="439"/>
    </location>
</feature>
<gene>
    <name evidence="2" type="ORF">JonanDRAFT_0096</name>
</gene>
<feature type="region of interest" description="Disordered" evidence="1">
    <location>
        <begin position="492"/>
        <end position="548"/>
    </location>
</feature>
<dbReference type="Proteomes" id="UP000003806">
    <property type="component" value="Chromosome"/>
</dbReference>
<feature type="compositionally biased region" description="Polar residues" evidence="1">
    <location>
        <begin position="448"/>
        <end position="458"/>
    </location>
</feature>
<reference evidence="2 3" key="1">
    <citation type="submission" date="2011-11" db="EMBL/GenBank/DDBJ databases">
        <title>The Noncontiguous Finished genome of Jonquetella anthropi DSM 22815.</title>
        <authorList>
            <consortium name="US DOE Joint Genome Institute (JGI-PGF)"/>
            <person name="Lucas S."/>
            <person name="Copeland A."/>
            <person name="Lapidus A."/>
            <person name="Glavina del Rio T."/>
            <person name="Dalin E."/>
            <person name="Tice H."/>
            <person name="Bruce D."/>
            <person name="Goodwin L."/>
            <person name="Pitluck S."/>
            <person name="Peters L."/>
            <person name="Mikhailova N."/>
            <person name="Held B."/>
            <person name="Kyrpides N."/>
            <person name="Mavromatis K."/>
            <person name="Ivanova N."/>
            <person name="Markowitz V."/>
            <person name="Cheng J.-F."/>
            <person name="Hugenholtz P."/>
            <person name="Woyke T."/>
            <person name="Wu D."/>
            <person name="Gronow S."/>
            <person name="Wellnitz S."/>
            <person name="Brambilla E."/>
            <person name="Klenk H.-P."/>
            <person name="Eisen J.A."/>
        </authorList>
    </citation>
    <scope>NUCLEOTIDE SEQUENCE [LARGE SCALE GENOMIC DNA]</scope>
    <source>
        <strain evidence="2 3">DSM 22815</strain>
    </source>
</reference>
<protein>
    <submittedName>
        <fullName evidence="2">Uncharacterized protein</fullName>
    </submittedName>
</protein>
<sequence>MGLRTYIKAIYDSRYVTGVELTDQQHQAMMNVCFDLIEKLSASAQTYSEAISWATQAMNTMPEEDANRLAQLLSFFIGTPANAAMGSTFYNTWGTLVGTLGFKKAAEGYFDKASAIQIADQIANTKQDIQSLTQRIKNAPTPEAKAKALEHYNKTQEIYAQTSEAYQSIANVANAGVILSSATAATATLATTVGAVATMAIPTTLGGAAFFAVKATATMAVGSLNTTSHLFNCVGAAQGDYRKENFADILADLGNKGSYVTAILDPFSVIHVRKEAIESGLSVTYAASSVALDFIDGNAITKKLTEWGIETLGRLDSANNEARVTLTQNVVTLYKKRTPDWEKKHPTQLSVLIAAIDAFNKNQYTKDILSTDRNNPGTIAVREAGGITDETSEKKPEKDAQETQDETPEDNAQETRPEKTEPQAGQEAASNTVEQTGENENTEEIVDTNENPSTSSVDGTDHEKPVDLDWRDIVPDELQKFIDIATEEHQAVQRAENLKKQRQAQEAKRRAQEKKRRLQEQKRRAQGQGPKKTPPTEKGKPQKPKKPP</sequence>
<evidence type="ECO:0000256" key="1">
    <source>
        <dbReference type="SAM" id="MobiDB-lite"/>
    </source>
</evidence>